<dbReference type="HAMAP" id="MF_00014">
    <property type="entry name" value="Ribosome_mat_RimM"/>
    <property type="match status" value="1"/>
</dbReference>
<dbReference type="GO" id="GO:0006364">
    <property type="term" value="P:rRNA processing"/>
    <property type="evidence" value="ECO:0007669"/>
    <property type="project" value="UniProtKB-UniRule"/>
</dbReference>
<dbReference type="NCBIfam" id="TIGR02273">
    <property type="entry name" value="16S_RimM"/>
    <property type="match status" value="1"/>
</dbReference>
<comment type="caution">
    <text evidence="9">The sequence shown here is derived from an EMBL/GenBank/DDBJ whole genome shotgun (WGS) entry which is preliminary data.</text>
</comment>
<dbReference type="Pfam" id="PF01782">
    <property type="entry name" value="RimM"/>
    <property type="match status" value="1"/>
</dbReference>
<dbReference type="InterPro" id="IPR036976">
    <property type="entry name" value="RimM_N_sf"/>
</dbReference>
<dbReference type="Proteomes" id="UP000580856">
    <property type="component" value="Unassembled WGS sequence"/>
</dbReference>
<dbReference type="InterPro" id="IPR009000">
    <property type="entry name" value="Transl_B-barrel_sf"/>
</dbReference>
<evidence type="ECO:0000259" key="8">
    <source>
        <dbReference type="Pfam" id="PF24986"/>
    </source>
</evidence>
<comment type="subunit">
    <text evidence="5">Binds ribosomal protein uS19.</text>
</comment>
<evidence type="ECO:0000259" key="7">
    <source>
        <dbReference type="Pfam" id="PF01782"/>
    </source>
</evidence>
<dbReference type="Pfam" id="PF24986">
    <property type="entry name" value="PRC_RimM"/>
    <property type="match status" value="1"/>
</dbReference>
<dbReference type="SUPFAM" id="SSF50346">
    <property type="entry name" value="PRC-barrel domain"/>
    <property type="match status" value="1"/>
</dbReference>
<evidence type="ECO:0000256" key="3">
    <source>
        <dbReference type="ARBA" id="ARBA00022552"/>
    </source>
</evidence>
<dbReference type="PANTHER" id="PTHR33692:SF1">
    <property type="entry name" value="RIBOSOME MATURATION FACTOR RIMM"/>
    <property type="match status" value="1"/>
</dbReference>
<evidence type="ECO:0000313" key="10">
    <source>
        <dbReference type="Proteomes" id="UP000580856"/>
    </source>
</evidence>
<dbReference type="GO" id="GO:0005840">
    <property type="term" value="C:ribosome"/>
    <property type="evidence" value="ECO:0007669"/>
    <property type="project" value="InterPro"/>
</dbReference>
<comment type="subcellular location">
    <subcellularLocation>
        <location evidence="5">Cytoplasm</location>
    </subcellularLocation>
</comment>
<proteinExistence type="inferred from homology"/>
<feature type="domain" description="Ribosome maturation factor RimM PRC barrel" evidence="8">
    <location>
        <begin position="132"/>
        <end position="199"/>
    </location>
</feature>
<comment type="similarity">
    <text evidence="5">Belongs to the RimM family.</text>
</comment>
<dbReference type="GO" id="GO:0042274">
    <property type="term" value="P:ribosomal small subunit biogenesis"/>
    <property type="evidence" value="ECO:0007669"/>
    <property type="project" value="UniProtKB-UniRule"/>
</dbReference>
<dbReference type="InterPro" id="IPR011961">
    <property type="entry name" value="RimM"/>
</dbReference>
<evidence type="ECO:0000313" key="9">
    <source>
        <dbReference type="EMBL" id="NJB68601.1"/>
    </source>
</evidence>
<dbReference type="InterPro" id="IPR011033">
    <property type="entry name" value="PRC_barrel-like_sf"/>
</dbReference>
<reference evidence="9 10" key="1">
    <citation type="submission" date="2020-03" db="EMBL/GenBank/DDBJ databases">
        <title>Genomic Encyclopedia of Type Strains, Phase IV (KMG-IV): sequencing the most valuable type-strain genomes for metagenomic binning, comparative biology and taxonomic classification.</title>
        <authorList>
            <person name="Goeker M."/>
        </authorList>
    </citation>
    <scope>NUCLEOTIDE SEQUENCE [LARGE SCALE GENOMIC DNA]</scope>
    <source>
        <strain evidence="9 10">DSM 24233</strain>
    </source>
</reference>
<evidence type="ECO:0000256" key="1">
    <source>
        <dbReference type="ARBA" id="ARBA00022490"/>
    </source>
</evidence>
<feature type="region of interest" description="Disordered" evidence="6">
    <location>
        <begin position="55"/>
        <end position="78"/>
    </location>
</feature>
<dbReference type="GO" id="GO:0005737">
    <property type="term" value="C:cytoplasm"/>
    <property type="evidence" value="ECO:0007669"/>
    <property type="project" value="UniProtKB-SubCell"/>
</dbReference>
<gene>
    <name evidence="5" type="primary">rimM</name>
    <name evidence="9" type="ORF">GGQ74_002274</name>
</gene>
<dbReference type="GO" id="GO:0043022">
    <property type="term" value="F:ribosome binding"/>
    <property type="evidence" value="ECO:0007669"/>
    <property type="project" value="InterPro"/>
</dbReference>
<name>A0A846QKD8_9BACT</name>
<sequence>MSKSFGMQAGSGNLVLVGEVTKPHGLRGEVCVRLYADSPSFFDLVDVVHLRPAAEAPAPDPVPAGRGRRPARPQPPRMRRVRIVSWREHKGMVLLVFEGAQDRSAAEALRGSEILVRETELPDLSDDEVYIHQIEGLAVRLEGGEPLGVVREVLTPAGQEIWAIETPDGREVLFPVAEQFVLAVDLEAGFVEIAPPPGLLDLYLSDDA</sequence>
<dbReference type="Gene3D" id="2.30.30.240">
    <property type="entry name" value="PRC-barrel domain"/>
    <property type="match status" value="1"/>
</dbReference>
<dbReference type="PANTHER" id="PTHR33692">
    <property type="entry name" value="RIBOSOME MATURATION FACTOR RIMM"/>
    <property type="match status" value="1"/>
</dbReference>
<dbReference type="Gene3D" id="2.40.30.60">
    <property type="entry name" value="RimM"/>
    <property type="match status" value="1"/>
</dbReference>
<dbReference type="SUPFAM" id="SSF50447">
    <property type="entry name" value="Translation proteins"/>
    <property type="match status" value="1"/>
</dbReference>
<organism evidence="9 10">
    <name type="scientific">Desulfobaculum xiamenense</name>
    <dbReference type="NCBI Taxonomy" id="995050"/>
    <lineage>
        <taxon>Bacteria</taxon>
        <taxon>Pseudomonadati</taxon>
        <taxon>Thermodesulfobacteriota</taxon>
        <taxon>Desulfovibrionia</taxon>
        <taxon>Desulfovibrionales</taxon>
        <taxon>Desulfovibrionaceae</taxon>
        <taxon>Desulfobaculum</taxon>
    </lineage>
</organism>
<keyword evidence="4 5" id="KW-0143">Chaperone</keyword>
<comment type="domain">
    <text evidence="5">The PRC barrel domain binds ribosomal protein uS19.</text>
</comment>
<evidence type="ECO:0000256" key="4">
    <source>
        <dbReference type="ARBA" id="ARBA00023186"/>
    </source>
</evidence>
<feature type="compositionally biased region" description="Basic residues" evidence="6">
    <location>
        <begin position="66"/>
        <end position="78"/>
    </location>
</feature>
<keyword evidence="2 5" id="KW-0690">Ribosome biogenesis</keyword>
<dbReference type="InterPro" id="IPR002676">
    <property type="entry name" value="RimM_N"/>
</dbReference>
<keyword evidence="1 5" id="KW-0963">Cytoplasm</keyword>
<comment type="function">
    <text evidence="5">An accessory protein needed during the final step in the assembly of 30S ribosomal subunit, possibly for assembly of the head region. Essential for efficient processing of 16S rRNA. May be needed both before and after RbfA during the maturation of 16S rRNA. It has affinity for free ribosomal 30S subunits but not for 70S ribosomes.</text>
</comment>
<evidence type="ECO:0000256" key="5">
    <source>
        <dbReference type="HAMAP-Rule" id="MF_00014"/>
    </source>
</evidence>
<dbReference type="AlphaFoldDB" id="A0A846QKD8"/>
<feature type="domain" description="RimM N-terminal" evidence="7">
    <location>
        <begin position="17"/>
        <end position="119"/>
    </location>
</feature>
<keyword evidence="3 5" id="KW-0698">rRNA processing</keyword>
<dbReference type="InterPro" id="IPR056792">
    <property type="entry name" value="PRC_RimM"/>
</dbReference>
<protein>
    <recommendedName>
        <fullName evidence="5">Ribosome maturation factor RimM</fullName>
    </recommendedName>
</protein>
<evidence type="ECO:0000256" key="2">
    <source>
        <dbReference type="ARBA" id="ARBA00022517"/>
    </source>
</evidence>
<dbReference type="EMBL" id="JAATJA010000002">
    <property type="protein sequence ID" value="NJB68601.1"/>
    <property type="molecule type" value="Genomic_DNA"/>
</dbReference>
<evidence type="ECO:0000256" key="6">
    <source>
        <dbReference type="SAM" id="MobiDB-lite"/>
    </source>
</evidence>
<keyword evidence="10" id="KW-1185">Reference proteome</keyword>
<accession>A0A846QKD8</accession>